<sequence length="144" mass="16395">MRLVHAVASHYKPDTVLNPPRAIQRKEETKSVKKSCKVSPLQNPSNLAPQRLNSKSEPSSLNEGFLLSESFVEQLLTDVREAKRQLILLQETISDHLDLINHLIIEARRGVSVICHLKVQQDFKANNHELMPQKKLRLLECEAS</sequence>
<dbReference type="Proteomes" id="UP001054945">
    <property type="component" value="Unassembled WGS sequence"/>
</dbReference>
<organism evidence="2 3">
    <name type="scientific">Caerostris extrusa</name>
    <name type="common">Bark spider</name>
    <name type="synonym">Caerostris bankana</name>
    <dbReference type="NCBI Taxonomy" id="172846"/>
    <lineage>
        <taxon>Eukaryota</taxon>
        <taxon>Metazoa</taxon>
        <taxon>Ecdysozoa</taxon>
        <taxon>Arthropoda</taxon>
        <taxon>Chelicerata</taxon>
        <taxon>Arachnida</taxon>
        <taxon>Araneae</taxon>
        <taxon>Araneomorphae</taxon>
        <taxon>Entelegynae</taxon>
        <taxon>Araneoidea</taxon>
        <taxon>Araneidae</taxon>
        <taxon>Caerostris</taxon>
    </lineage>
</organism>
<feature type="region of interest" description="Disordered" evidence="1">
    <location>
        <begin position="26"/>
        <end position="59"/>
    </location>
</feature>
<evidence type="ECO:0000313" key="3">
    <source>
        <dbReference type="Proteomes" id="UP001054945"/>
    </source>
</evidence>
<feature type="compositionally biased region" description="Polar residues" evidence="1">
    <location>
        <begin position="40"/>
        <end position="59"/>
    </location>
</feature>
<name>A0AAV4V031_CAEEX</name>
<dbReference type="AlphaFoldDB" id="A0AAV4V031"/>
<keyword evidence="3" id="KW-1185">Reference proteome</keyword>
<protein>
    <submittedName>
        <fullName evidence="2">Uncharacterized protein</fullName>
    </submittedName>
</protein>
<evidence type="ECO:0000313" key="2">
    <source>
        <dbReference type="EMBL" id="GIY63320.1"/>
    </source>
</evidence>
<accession>A0AAV4V031</accession>
<evidence type="ECO:0000256" key="1">
    <source>
        <dbReference type="SAM" id="MobiDB-lite"/>
    </source>
</evidence>
<comment type="caution">
    <text evidence="2">The sequence shown here is derived from an EMBL/GenBank/DDBJ whole genome shotgun (WGS) entry which is preliminary data.</text>
</comment>
<gene>
    <name evidence="2" type="ORF">CEXT_310541</name>
</gene>
<dbReference type="EMBL" id="BPLR01013726">
    <property type="protein sequence ID" value="GIY63320.1"/>
    <property type="molecule type" value="Genomic_DNA"/>
</dbReference>
<reference evidence="2 3" key="1">
    <citation type="submission" date="2021-06" db="EMBL/GenBank/DDBJ databases">
        <title>Caerostris extrusa draft genome.</title>
        <authorList>
            <person name="Kono N."/>
            <person name="Arakawa K."/>
        </authorList>
    </citation>
    <scope>NUCLEOTIDE SEQUENCE [LARGE SCALE GENOMIC DNA]</scope>
</reference>
<proteinExistence type="predicted"/>